<accession>A0A846N0S6</accession>
<dbReference type="InterPro" id="IPR029000">
    <property type="entry name" value="Cyclophilin-like_dom_sf"/>
</dbReference>
<keyword evidence="5" id="KW-0092">Biotin</keyword>
<dbReference type="GO" id="GO:0004847">
    <property type="term" value="F:urea carboxylase activity"/>
    <property type="evidence" value="ECO:0007669"/>
    <property type="project" value="UniProtKB-EC"/>
</dbReference>
<dbReference type="SUPFAM" id="SSF50891">
    <property type="entry name" value="Cyclophilin-like"/>
    <property type="match status" value="2"/>
</dbReference>
<dbReference type="GO" id="GO:0005524">
    <property type="term" value="F:ATP binding"/>
    <property type="evidence" value="ECO:0007669"/>
    <property type="project" value="UniProtKB-UniRule"/>
</dbReference>
<dbReference type="Pfam" id="PF02786">
    <property type="entry name" value="CPSase_L_D2"/>
    <property type="match status" value="1"/>
</dbReference>
<evidence type="ECO:0000259" key="7">
    <source>
        <dbReference type="PROSITE" id="PS50968"/>
    </source>
</evidence>
<keyword evidence="4 6" id="KW-0067">ATP-binding</keyword>
<dbReference type="SMART" id="SM00796">
    <property type="entry name" value="AHS1"/>
    <property type="match status" value="1"/>
</dbReference>
<dbReference type="Pfam" id="PF02785">
    <property type="entry name" value="Biotin_carb_C"/>
    <property type="match status" value="1"/>
</dbReference>
<dbReference type="Pfam" id="PF02626">
    <property type="entry name" value="CT_A_B"/>
    <property type="match status" value="1"/>
</dbReference>
<dbReference type="PANTHER" id="PTHR18866">
    <property type="entry name" value="CARBOXYLASE:PYRUVATE/ACETYL-COA/PROPIONYL-COA CARBOXYLASE"/>
    <property type="match status" value="1"/>
</dbReference>
<evidence type="ECO:0000259" key="9">
    <source>
        <dbReference type="PROSITE" id="PS50979"/>
    </source>
</evidence>
<gene>
    <name evidence="10" type="ORF">FHS83_002826</name>
</gene>
<keyword evidence="3" id="KW-0378">Hydrolase</keyword>
<dbReference type="CDD" id="cd06850">
    <property type="entry name" value="biotinyl_domain"/>
    <property type="match status" value="1"/>
</dbReference>
<evidence type="ECO:0000256" key="1">
    <source>
        <dbReference type="ARBA" id="ARBA00022598"/>
    </source>
</evidence>
<dbReference type="AlphaFoldDB" id="A0A846N0S6"/>
<dbReference type="InterPro" id="IPR005479">
    <property type="entry name" value="CPAse_ATP-bd"/>
</dbReference>
<feature type="domain" description="Lipoyl-binding" evidence="7">
    <location>
        <begin position="903"/>
        <end position="977"/>
    </location>
</feature>
<dbReference type="InterPro" id="IPR050856">
    <property type="entry name" value="Biotin_carboxylase_complex"/>
</dbReference>
<evidence type="ECO:0000256" key="3">
    <source>
        <dbReference type="ARBA" id="ARBA00022801"/>
    </source>
</evidence>
<dbReference type="InterPro" id="IPR011761">
    <property type="entry name" value="ATP-grasp"/>
</dbReference>
<dbReference type="PROSITE" id="PS50979">
    <property type="entry name" value="BC"/>
    <property type="match status" value="1"/>
</dbReference>
<keyword evidence="1 10" id="KW-0436">Ligase</keyword>
<evidence type="ECO:0000256" key="5">
    <source>
        <dbReference type="ARBA" id="ARBA00023267"/>
    </source>
</evidence>
<dbReference type="SUPFAM" id="SSF51230">
    <property type="entry name" value="Single hybrid motif"/>
    <property type="match status" value="1"/>
</dbReference>
<dbReference type="Gene3D" id="2.40.50.100">
    <property type="match status" value="1"/>
</dbReference>
<dbReference type="EC" id="6.3.4.6" evidence="10"/>
<dbReference type="InterPro" id="IPR003833">
    <property type="entry name" value="CT_C_D"/>
</dbReference>
<dbReference type="Gene3D" id="3.30.470.20">
    <property type="entry name" value="ATP-grasp fold, B domain"/>
    <property type="match status" value="1"/>
</dbReference>
<dbReference type="Pfam" id="PF00364">
    <property type="entry name" value="Biotin_lipoyl"/>
    <property type="match status" value="1"/>
</dbReference>
<reference evidence="10 11" key="1">
    <citation type="submission" date="2020-03" db="EMBL/GenBank/DDBJ databases">
        <title>Genomic Encyclopedia of Type Strains, Phase IV (KMG-IV): sequencing the most valuable type-strain genomes for metagenomic binning, comparative biology and taxonomic classification.</title>
        <authorList>
            <person name="Goeker M."/>
        </authorList>
    </citation>
    <scope>NUCLEOTIDE SEQUENCE [LARGE SCALE GENOMIC DNA]</scope>
    <source>
        <strain evidence="10 11">DSM 19867</strain>
    </source>
</reference>
<dbReference type="SMART" id="SM00878">
    <property type="entry name" value="Biotin_carb_C"/>
    <property type="match status" value="1"/>
</dbReference>
<dbReference type="Gene3D" id="2.40.100.10">
    <property type="entry name" value="Cyclophilin-like"/>
    <property type="match status" value="2"/>
</dbReference>
<dbReference type="PANTHER" id="PTHR18866:SF128">
    <property type="entry name" value="UREA AMIDOLYASE"/>
    <property type="match status" value="1"/>
</dbReference>
<dbReference type="NCBIfam" id="TIGR00724">
    <property type="entry name" value="urea_amlyse_rel"/>
    <property type="match status" value="1"/>
</dbReference>
<dbReference type="PROSITE" id="PS50968">
    <property type="entry name" value="BIOTINYL_LIPOYL"/>
    <property type="match status" value="1"/>
</dbReference>
<dbReference type="EMBL" id="JAASRM010000001">
    <property type="protein sequence ID" value="NIK89508.1"/>
    <property type="molecule type" value="Genomic_DNA"/>
</dbReference>
<name>A0A846N0S6_9PROT</name>
<dbReference type="InterPro" id="IPR005482">
    <property type="entry name" value="Biotin_COase_C"/>
</dbReference>
<dbReference type="Gene3D" id="3.30.1360.40">
    <property type="match status" value="1"/>
</dbReference>
<evidence type="ECO:0000313" key="10">
    <source>
        <dbReference type="EMBL" id="NIK89508.1"/>
    </source>
</evidence>
<protein>
    <submittedName>
        <fullName evidence="10">Urea carboxylase</fullName>
        <ecNumber evidence="10">6.3.4.6</ecNumber>
    </submittedName>
</protein>
<dbReference type="InterPro" id="IPR011764">
    <property type="entry name" value="Biotin_carboxylation_dom"/>
</dbReference>
<dbReference type="SUPFAM" id="SSF160467">
    <property type="entry name" value="PH0987 N-terminal domain-like"/>
    <property type="match status" value="1"/>
</dbReference>
<dbReference type="GO" id="GO:0046872">
    <property type="term" value="F:metal ion binding"/>
    <property type="evidence" value="ECO:0007669"/>
    <property type="project" value="InterPro"/>
</dbReference>
<dbReference type="Proteomes" id="UP000570514">
    <property type="component" value="Unassembled WGS sequence"/>
</dbReference>
<dbReference type="InterPro" id="IPR003778">
    <property type="entry name" value="CT_A_B"/>
</dbReference>
<dbReference type="Pfam" id="PF02682">
    <property type="entry name" value="CT_C_D"/>
    <property type="match status" value="1"/>
</dbReference>
<dbReference type="GO" id="GO:0016787">
    <property type="term" value="F:hydrolase activity"/>
    <property type="evidence" value="ECO:0007669"/>
    <property type="project" value="UniProtKB-KW"/>
</dbReference>
<dbReference type="InterPro" id="IPR000089">
    <property type="entry name" value="Biotin_lipoyl"/>
</dbReference>
<evidence type="ECO:0000259" key="8">
    <source>
        <dbReference type="PROSITE" id="PS50975"/>
    </source>
</evidence>
<sequence>MARLAASNFGDGRLYIERYVASSRHIEVQIFGDGKGGVVTLGERDCSLQRRHQKVVEEAPAPNLSQSLRRYVHDAAIALARHVNYASAGTVEFVYDVERAEAYFLEMNTRLQVEHPITEELYGVDLVEWMLRQAAGELVLPNQESLVPRGAAIEVRLYAEDAVHDFRPSTGTITAVQWPEGTRVESWVAPGVDVSRYYDPMLAKLITHGESRDIALEKMRAALAETKLWGITNNLSYLDATLSMEAFVAGEVVTSSLSHLAFSPGVVEVIAPGTFTGLQDWPGRLGYWSVGVPPSGPMDDRAHCIVNQIVGNASGAAALECTLTGPTLRFGHDCVIALGGAKMQAMLDGLPVPYWQAIEVRAGQVLSLGEIQGPGMRSYIAVRGGFDAPLYLGARASFALGEFGGPATGILKAGQQLSFAQDFVEGPPAVVSDIPQLTRNWDIAVHYGPHGAPEFFAPDDIDDLFSAEYEVHFNSARTGIRLIGPQPRWTRADGGEAGLHPSNIHDNAYAIGAIDFTGDMPIILGPDGPSLGGFVCPAVVAKDELWKLGQLRPGDKLHFHPVDHVTRKPIKPKSDRLRELPDVVVRRAGDENILVEFGPMAVDFASRLKAHLLMQSLQYEKGLIDCTPGIRSLQIHYNSEVWREDKLLDAISERVAALPSPESVIVPSRIVHLPLSWNDPYTQLAMRKYQELVRPNAPWCPDNIEFIRRINGLSSEAEVQRVLFDASYLVLGLGDVYLGAPVATPLDPRHRLVTTKYNPARTWTPENAVGIGGAYLCVYGMEGPGGYQLVGRTIQMWNRWRKTACFEEPWLLRFFDQIRFFQVSTAELAEAREAFPHGAYPLRIETSTFSLAAHREFLSTHADSITAFKYCQQKAFEIERQRWCDDGLDILVANGAAADSDEAIPVGATPVYASTAGSVWKLETAPGAHVAAGTTILITETMKMEIAVTAPCSGKLLQLRCQPGQVVQAGQLLALIGVT</sequence>
<dbReference type="SUPFAM" id="SSF56059">
    <property type="entry name" value="Glutathione synthetase ATP-binding domain-like"/>
    <property type="match status" value="1"/>
</dbReference>
<evidence type="ECO:0000256" key="2">
    <source>
        <dbReference type="ARBA" id="ARBA00022741"/>
    </source>
</evidence>
<evidence type="ECO:0000313" key="11">
    <source>
        <dbReference type="Proteomes" id="UP000570514"/>
    </source>
</evidence>
<evidence type="ECO:0000256" key="4">
    <source>
        <dbReference type="ARBA" id="ARBA00022840"/>
    </source>
</evidence>
<keyword evidence="2 6" id="KW-0547">Nucleotide-binding</keyword>
<feature type="domain" description="ATP-grasp" evidence="8">
    <location>
        <begin position="11"/>
        <end position="135"/>
    </location>
</feature>
<dbReference type="SUPFAM" id="SSF51246">
    <property type="entry name" value="Rudiment single hybrid motif"/>
    <property type="match status" value="1"/>
</dbReference>
<dbReference type="SMART" id="SM00797">
    <property type="entry name" value="AHS2"/>
    <property type="match status" value="1"/>
</dbReference>
<comment type="caution">
    <text evidence="10">The sequence shown here is derived from an EMBL/GenBank/DDBJ whole genome shotgun (WGS) entry which is preliminary data.</text>
</comment>
<keyword evidence="11" id="KW-1185">Reference proteome</keyword>
<dbReference type="PROSITE" id="PS50975">
    <property type="entry name" value="ATP_GRASP"/>
    <property type="match status" value="1"/>
</dbReference>
<dbReference type="InterPro" id="IPR011054">
    <property type="entry name" value="Rudment_hybrid_motif"/>
</dbReference>
<dbReference type="InterPro" id="IPR011053">
    <property type="entry name" value="Single_hybrid_motif"/>
</dbReference>
<organism evidence="10 11">
    <name type="scientific">Rhizomicrobium palustre</name>
    <dbReference type="NCBI Taxonomy" id="189966"/>
    <lineage>
        <taxon>Bacteria</taxon>
        <taxon>Pseudomonadati</taxon>
        <taxon>Pseudomonadota</taxon>
        <taxon>Alphaproteobacteria</taxon>
        <taxon>Micropepsales</taxon>
        <taxon>Micropepsaceae</taxon>
        <taxon>Rhizomicrobium</taxon>
    </lineage>
</organism>
<proteinExistence type="predicted"/>
<dbReference type="PROSITE" id="PS00867">
    <property type="entry name" value="CPSASE_2"/>
    <property type="match status" value="1"/>
</dbReference>
<evidence type="ECO:0000256" key="6">
    <source>
        <dbReference type="PROSITE-ProRule" id="PRU00409"/>
    </source>
</evidence>
<feature type="domain" description="Biotin carboxylation" evidence="9">
    <location>
        <begin position="1"/>
        <end position="262"/>
    </location>
</feature>